<dbReference type="Gene3D" id="3.40.50.11270">
    <property type="match status" value="1"/>
</dbReference>
<sequence length="312" mass="34881">MVIYAADICLKYRGVTVFDVVGVGVLLGIVVFLCQGLCCVSLSVSWNSGNGVPWNSGDAVSWNSGDVVSDQFPVGLRVAIKLEKKRADRKLKELTEKVAMLIQLWVLLSSLQAGLMSGFFLKPDATFDEYVYDVVPLFGGFLSISEFLRIFVKEKVRKGKKAKGDIIKTLEESGNAYTWGNVTETCGVVWFFLGVERAVQIAYEARKQFPEENIWITNEIIHNPSQRGKYIIVKNMAEATYVCDCIHWGELDGSSSTKEAFLEKFKFAVTKGFDPNTDLVKVGIANQTTMLKYGEDNDAQERQDAMYKLVEQ</sequence>
<reference evidence="3 4" key="1">
    <citation type="submission" date="2020-08" db="EMBL/GenBank/DDBJ databases">
        <title>Plant Genome Project.</title>
        <authorList>
            <person name="Zhang R.-G."/>
        </authorList>
    </citation>
    <scope>NUCLEOTIDE SEQUENCE [LARGE SCALE GENOMIC DNA]</scope>
    <source>
        <strain evidence="3">WSP0</strain>
        <tissue evidence="3">Leaf</tissue>
    </source>
</reference>
<keyword evidence="2" id="KW-1133">Transmembrane helix</keyword>
<evidence type="ECO:0000256" key="1">
    <source>
        <dbReference type="SAM" id="Coils"/>
    </source>
</evidence>
<dbReference type="PANTHER" id="PTHR31619">
    <property type="entry name" value="4-HYDROXY-3-METHYLBUT-2-ENYL DIPHOSPHATE REDUCTASE, CHLOROPLASTIC"/>
    <property type="match status" value="1"/>
</dbReference>
<dbReference type="EMBL" id="JACTNZ010000013">
    <property type="protein sequence ID" value="KAG5516769.1"/>
    <property type="molecule type" value="Genomic_DNA"/>
</dbReference>
<feature type="transmembrane region" description="Helical" evidence="2">
    <location>
        <begin position="134"/>
        <end position="152"/>
    </location>
</feature>
<dbReference type="PANTHER" id="PTHR31619:SF5">
    <property type="entry name" value="4-HYDROXY-3-METHYLBUT-2-ENYL DIPHOSPHATE REDUCTASE, CHLOROPLASTIC"/>
    <property type="match status" value="1"/>
</dbReference>
<gene>
    <name evidence="3" type="ORF">RHGRI_037495</name>
</gene>
<evidence type="ECO:0000313" key="3">
    <source>
        <dbReference type="EMBL" id="KAG5516769.1"/>
    </source>
</evidence>
<feature type="transmembrane region" description="Helical" evidence="2">
    <location>
        <begin position="98"/>
        <end position="122"/>
    </location>
</feature>
<proteinExistence type="predicted"/>
<evidence type="ECO:0000256" key="2">
    <source>
        <dbReference type="SAM" id="Phobius"/>
    </source>
</evidence>
<feature type="transmembrane region" description="Helical" evidence="2">
    <location>
        <begin position="20"/>
        <end position="44"/>
    </location>
</feature>
<keyword evidence="2" id="KW-0472">Membrane</keyword>
<keyword evidence="2" id="KW-0812">Transmembrane</keyword>
<protein>
    <submittedName>
        <fullName evidence="3">Uncharacterized protein</fullName>
    </submittedName>
</protein>
<name>A0AAV6HRV8_9ERIC</name>
<organism evidence="3 4">
    <name type="scientific">Rhododendron griersonianum</name>
    <dbReference type="NCBI Taxonomy" id="479676"/>
    <lineage>
        <taxon>Eukaryota</taxon>
        <taxon>Viridiplantae</taxon>
        <taxon>Streptophyta</taxon>
        <taxon>Embryophyta</taxon>
        <taxon>Tracheophyta</taxon>
        <taxon>Spermatophyta</taxon>
        <taxon>Magnoliopsida</taxon>
        <taxon>eudicotyledons</taxon>
        <taxon>Gunneridae</taxon>
        <taxon>Pentapetalae</taxon>
        <taxon>asterids</taxon>
        <taxon>Ericales</taxon>
        <taxon>Ericaceae</taxon>
        <taxon>Ericoideae</taxon>
        <taxon>Rhodoreae</taxon>
        <taxon>Rhododendron</taxon>
    </lineage>
</organism>
<keyword evidence="1" id="KW-0175">Coiled coil</keyword>
<feature type="coiled-coil region" evidence="1">
    <location>
        <begin position="77"/>
        <end position="104"/>
    </location>
</feature>
<dbReference type="Proteomes" id="UP000823749">
    <property type="component" value="Chromosome 13"/>
</dbReference>
<accession>A0AAV6HRV8</accession>
<dbReference type="AlphaFoldDB" id="A0AAV6HRV8"/>
<keyword evidence="4" id="KW-1185">Reference proteome</keyword>
<comment type="caution">
    <text evidence="3">The sequence shown here is derived from an EMBL/GenBank/DDBJ whole genome shotgun (WGS) entry which is preliminary data.</text>
</comment>
<evidence type="ECO:0000313" key="4">
    <source>
        <dbReference type="Proteomes" id="UP000823749"/>
    </source>
</evidence>